<comment type="caution">
    <text evidence="8">The sequence shown here is derived from an EMBL/GenBank/DDBJ whole genome shotgun (WGS) entry which is preliminary data.</text>
</comment>
<name>A0ABT4NS51_RHOOP</name>
<dbReference type="RefSeq" id="WP_269592920.1">
    <property type="nucleotide sequence ID" value="NZ_CP130956.1"/>
</dbReference>
<sequence>MPQPISEPPTRDVSPTRPATAAASLSDRTLRKVRRRILPVIIVMYLIAYLDRNNVGFARVGMEHTLGLNDAAYGLGAGIFFVGYVIMEIPSNAGMYRFGARKWMARILISWGILAVAMAFVVGESSFYILRFLLGAAEAGFFPAVLFYFTLWVPAAHRAGVLGLFVLAQPVANALGSPLSGLLLNLDGTLGLRGWQWMFIVEGIPAVILGVLAPRLLTDRPADARWLARDEREWLTRTMDAENAVKESTSRHPFLAGLKDRRAIAYGLMNLGMVCGIYGLGLWLPSIVGALGTFSNTQLGLLVMLPYAAAIPCVYYWSKRADRTGRRAWHASISMITAAVGLVGAGFLLAVHPILALAFLTIAAIGIYSAVAPFLAMPSAVFAGAAAAAGLGLVNSLGNIGGFVSPYIVGLIKTSTGNTQIALVFLAGCLALTGLIVYRYAHSRPEGNVSAATAPHPSR</sequence>
<feature type="transmembrane region" description="Helical" evidence="6">
    <location>
        <begin position="161"/>
        <end position="183"/>
    </location>
</feature>
<feature type="transmembrane region" description="Helical" evidence="6">
    <location>
        <begin position="33"/>
        <end position="51"/>
    </location>
</feature>
<evidence type="ECO:0000313" key="9">
    <source>
        <dbReference type="Proteomes" id="UP001066327"/>
    </source>
</evidence>
<dbReference type="PANTHER" id="PTHR43791:SF36">
    <property type="entry name" value="TRANSPORTER, PUTATIVE (AFU_ORTHOLOGUE AFUA_6G08340)-RELATED"/>
    <property type="match status" value="1"/>
</dbReference>
<evidence type="ECO:0000256" key="2">
    <source>
        <dbReference type="ARBA" id="ARBA00022448"/>
    </source>
</evidence>
<dbReference type="PROSITE" id="PS50850">
    <property type="entry name" value="MFS"/>
    <property type="match status" value="1"/>
</dbReference>
<feature type="transmembrane region" description="Helical" evidence="6">
    <location>
        <begin position="329"/>
        <end position="348"/>
    </location>
</feature>
<dbReference type="InterPro" id="IPR036259">
    <property type="entry name" value="MFS_trans_sf"/>
</dbReference>
<dbReference type="SUPFAM" id="SSF103473">
    <property type="entry name" value="MFS general substrate transporter"/>
    <property type="match status" value="1"/>
</dbReference>
<evidence type="ECO:0000256" key="3">
    <source>
        <dbReference type="ARBA" id="ARBA00022692"/>
    </source>
</evidence>
<evidence type="ECO:0000313" key="8">
    <source>
        <dbReference type="EMBL" id="MCZ4590214.1"/>
    </source>
</evidence>
<evidence type="ECO:0000256" key="5">
    <source>
        <dbReference type="ARBA" id="ARBA00023136"/>
    </source>
</evidence>
<dbReference type="Proteomes" id="UP001066327">
    <property type="component" value="Unassembled WGS sequence"/>
</dbReference>
<dbReference type="CDD" id="cd17319">
    <property type="entry name" value="MFS_ExuT_GudP_like"/>
    <property type="match status" value="1"/>
</dbReference>
<comment type="subcellular location">
    <subcellularLocation>
        <location evidence="1">Cell membrane</location>
        <topology evidence="1">Multi-pass membrane protein</topology>
    </subcellularLocation>
</comment>
<dbReference type="InterPro" id="IPR011701">
    <property type="entry name" value="MFS"/>
</dbReference>
<keyword evidence="2" id="KW-0813">Transport</keyword>
<keyword evidence="3 6" id="KW-0812">Transmembrane</keyword>
<dbReference type="Pfam" id="PF07690">
    <property type="entry name" value="MFS_1"/>
    <property type="match status" value="1"/>
</dbReference>
<proteinExistence type="predicted"/>
<feature type="transmembrane region" description="Helical" evidence="6">
    <location>
        <begin position="421"/>
        <end position="441"/>
    </location>
</feature>
<feature type="domain" description="Major facilitator superfamily (MFS) profile" evidence="7">
    <location>
        <begin position="37"/>
        <end position="445"/>
    </location>
</feature>
<feature type="transmembrane region" description="Helical" evidence="6">
    <location>
        <begin position="71"/>
        <end position="91"/>
    </location>
</feature>
<dbReference type="Gene3D" id="1.20.1250.20">
    <property type="entry name" value="MFS general substrate transporter like domains"/>
    <property type="match status" value="2"/>
</dbReference>
<gene>
    <name evidence="8" type="ORF">O4328_42500</name>
</gene>
<dbReference type="EMBL" id="JAPWIS010000043">
    <property type="protein sequence ID" value="MCZ4590214.1"/>
    <property type="molecule type" value="Genomic_DNA"/>
</dbReference>
<evidence type="ECO:0000256" key="1">
    <source>
        <dbReference type="ARBA" id="ARBA00004651"/>
    </source>
</evidence>
<evidence type="ECO:0000256" key="6">
    <source>
        <dbReference type="SAM" id="Phobius"/>
    </source>
</evidence>
<feature type="transmembrane region" description="Helical" evidence="6">
    <location>
        <begin position="299"/>
        <end position="317"/>
    </location>
</feature>
<protein>
    <submittedName>
        <fullName evidence="8">MFS transporter</fullName>
    </submittedName>
</protein>
<reference evidence="8" key="1">
    <citation type="submission" date="2022-12" db="EMBL/GenBank/DDBJ databases">
        <authorList>
            <person name="Krivoruchko A.V."/>
            <person name="Elkin A."/>
        </authorList>
    </citation>
    <scope>NUCLEOTIDE SEQUENCE</scope>
    <source>
        <strain evidence="8">IEGM 249</strain>
    </source>
</reference>
<feature type="transmembrane region" description="Helical" evidence="6">
    <location>
        <begin position="354"/>
        <end position="375"/>
    </location>
</feature>
<evidence type="ECO:0000259" key="7">
    <source>
        <dbReference type="PROSITE" id="PS50850"/>
    </source>
</evidence>
<keyword evidence="5 6" id="KW-0472">Membrane</keyword>
<accession>A0ABT4NS51</accession>
<feature type="transmembrane region" description="Helical" evidence="6">
    <location>
        <begin position="382"/>
        <end position="409"/>
    </location>
</feature>
<dbReference type="InterPro" id="IPR020846">
    <property type="entry name" value="MFS_dom"/>
</dbReference>
<feature type="transmembrane region" description="Helical" evidence="6">
    <location>
        <begin position="128"/>
        <end position="149"/>
    </location>
</feature>
<evidence type="ECO:0000256" key="4">
    <source>
        <dbReference type="ARBA" id="ARBA00022989"/>
    </source>
</evidence>
<feature type="transmembrane region" description="Helical" evidence="6">
    <location>
        <begin position="195"/>
        <end position="217"/>
    </location>
</feature>
<keyword evidence="9" id="KW-1185">Reference proteome</keyword>
<organism evidence="8 9">
    <name type="scientific">Rhodococcus opacus</name>
    <name type="common">Nocardia opaca</name>
    <dbReference type="NCBI Taxonomy" id="37919"/>
    <lineage>
        <taxon>Bacteria</taxon>
        <taxon>Bacillati</taxon>
        <taxon>Actinomycetota</taxon>
        <taxon>Actinomycetes</taxon>
        <taxon>Mycobacteriales</taxon>
        <taxon>Nocardiaceae</taxon>
        <taxon>Rhodococcus</taxon>
    </lineage>
</organism>
<dbReference type="PANTHER" id="PTHR43791">
    <property type="entry name" value="PERMEASE-RELATED"/>
    <property type="match status" value="1"/>
</dbReference>
<feature type="transmembrane region" description="Helical" evidence="6">
    <location>
        <begin position="103"/>
        <end position="122"/>
    </location>
</feature>
<feature type="transmembrane region" description="Helical" evidence="6">
    <location>
        <begin position="263"/>
        <end position="284"/>
    </location>
</feature>
<keyword evidence="4 6" id="KW-1133">Transmembrane helix</keyword>